<reference evidence="3 8" key="3">
    <citation type="submission" date="2021-05" db="EMBL/GenBank/DDBJ databases">
        <title>Genome sequence of E. marmotae isolates.</title>
        <authorList>
            <person name="Binsker U."/>
            <person name="Hammerl J.A."/>
        </authorList>
    </citation>
    <scope>NUCLEOTIDE SEQUENCE [LARGE SCALE GENOMIC DNA]</scope>
    <source>
        <strain evidence="3 8">21-MO00586</strain>
    </source>
</reference>
<dbReference type="EMBL" id="CP056165">
    <property type="protein sequence ID" value="QLX29671.1"/>
    <property type="molecule type" value="Genomic_DNA"/>
</dbReference>
<dbReference type="RefSeq" id="WP_061090901.1">
    <property type="nucleotide sequence ID" value="NZ_CAKAEK010000021.1"/>
</dbReference>
<dbReference type="NCBIfam" id="NF011766">
    <property type="entry name" value="PRK15220.1"/>
    <property type="match status" value="1"/>
</dbReference>
<dbReference type="EMBL" id="JAHCRT010000022">
    <property type="protein sequence ID" value="MDQ9295822.1"/>
    <property type="molecule type" value="Genomic_DNA"/>
</dbReference>
<evidence type="ECO:0000313" key="8">
    <source>
        <dbReference type="Proteomes" id="UP001235723"/>
    </source>
</evidence>
<accession>A0A370V1A4</accession>
<dbReference type="Pfam" id="PF00419">
    <property type="entry name" value="Fimbrial"/>
    <property type="match status" value="1"/>
</dbReference>
<dbReference type="InterPro" id="IPR008966">
    <property type="entry name" value="Adhesion_dom_sf"/>
</dbReference>
<evidence type="ECO:0000313" key="6">
    <source>
        <dbReference type="Proteomes" id="UP000254454"/>
    </source>
</evidence>
<dbReference type="EMBL" id="QONO01000280">
    <property type="protein sequence ID" value="RDR21227.1"/>
    <property type="molecule type" value="Genomic_DNA"/>
</dbReference>
<evidence type="ECO:0000313" key="7">
    <source>
        <dbReference type="Proteomes" id="UP000512146"/>
    </source>
</evidence>
<keyword evidence="8" id="KW-1185">Reference proteome</keyword>
<evidence type="ECO:0000313" key="5">
    <source>
        <dbReference type="EMBL" id="RDR21227.1"/>
    </source>
</evidence>
<reference evidence="4 7" key="2">
    <citation type="submission" date="2020-06" db="EMBL/GenBank/DDBJ databases">
        <title>REHAB project genomes.</title>
        <authorList>
            <person name="Shaw L.P."/>
        </authorList>
    </citation>
    <scope>NUCLEOTIDE SEQUENCE [LARGE SCALE GENOMIC DNA]</scope>
    <source>
        <strain evidence="4 7">RHBSTW-00777</strain>
    </source>
</reference>
<proteinExistence type="predicted"/>
<dbReference type="PANTHER" id="PTHR33420:SF32">
    <property type="entry name" value="FIMBRIAL-LIKE PROTEIN"/>
    <property type="match status" value="1"/>
</dbReference>
<feature type="domain" description="Fimbrial-type adhesion" evidence="2">
    <location>
        <begin position="32"/>
        <end position="177"/>
    </location>
</feature>
<dbReference type="Proteomes" id="UP000512146">
    <property type="component" value="Chromosome"/>
</dbReference>
<feature type="signal peptide" evidence="1">
    <location>
        <begin position="1"/>
        <end position="21"/>
    </location>
</feature>
<evidence type="ECO:0000259" key="2">
    <source>
        <dbReference type="Pfam" id="PF00419"/>
    </source>
</evidence>
<name>A0A370V1A4_9ESCH</name>
<feature type="chain" id="PRO_5044585401" evidence="1">
    <location>
        <begin position="22"/>
        <end position="180"/>
    </location>
</feature>
<protein>
    <submittedName>
        <fullName evidence="3">Fimbrial protein YehD</fullName>
    </submittedName>
</protein>
<evidence type="ECO:0000313" key="4">
    <source>
        <dbReference type="EMBL" id="QLX29671.1"/>
    </source>
</evidence>
<dbReference type="SUPFAM" id="SSF49401">
    <property type="entry name" value="Bacterial adhesins"/>
    <property type="match status" value="1"/>
</dbReference>
<dbReference type="InterPro" id="IPR050263">
    <property type="entry name" value="Bact_Fimbrial_Adh_Pro"/>
</dbReference>
<dbReference type="Proteomes" id="UP001235723">
    <property type="component" value="Unassembled WGS sequence"/>
</dbReference>
<dbReference type="GeneID" id="86945777"/>
<gene>
    <name evidence="3" type="primary">yehD</name>
    <name evidence="5" type="ORF">C4A13_01419</name>
    <name evidence="4" type="ORF">HV276_08050</name>
    <name evidence="3" type="ORF">KJE03_20505</name>
</gene>
<evidence type="ECO:0000313" key="3">
    <source>
        <dbReference type="EMBL" id="MDQ9295822.1"/>
    </source>
</evidence>
<keyword evidence="1" id="KW-0732">Signal</keyword>
<dbReference type="AlphaFoldDB" id="A0A370V1A4"/>
<reference evidence="5 6" key="1">
    <citation type="submission" date="2018-06" db="EMBL/GenBank/DDBJ databases">
        <title>Recombination Drives Gene Content and Phenotype Evolution in Wild Type E. coli Strains.</title>
        <authorList>
            <person name="Field C.M."/>
            <person name="Silander O.K."/>
            <person name="Van Nimwegen E."/>
        </authorList>
    </citation>
    <scope>NUCLEOTIDE SEQUENCE [LARGE SCALE GENOMIC DNA]</scope>
    <source>
        <strain evidence="5 6">SC344</strain>
    </source>
</reference>
<dbReference type="GO" id="GO:0009289">
    <property type="term" value="C:pilus"/>
    <property type="evidence" value="ECO:0007669"/>
    <property type="project" value="InterPro"/>
</dbReference>
<dbReference type="Proteomes" id="UP000254454">
    <property type="component" value="Unassembled WGS sequence"/>
</dbReference>
<dbReference type="InterPro" id="IPR000259">
    <property type="entry name" value="Adhesion_dom_fimbrial"/>
</dbReference>
<dbReference type="PANTHER" id="PTHR33420">
    <property type="entry name" value="FIMBRIAL SUBUNIT ELFA-RELATED"/>
    <property type="match status" value="1"/>
</dbReference>
<organism evidence="5 6">
    <name type="scientific">Escherichia marmotae</name>
    <dbReference type="NCBI Taxonomy" id="1499973"/>
    <lineage>
        <taxon>Bacteria</taxon>
        <taxon>Pseudomonadati</taxon>
        <taxon>Pseudomonadota</taxon>
        <taxon>Gammaproteobacteria</taxon>
        <taxon>Enterobacterales</taxon>
        <taxon>Enterobacteriaceae</taxon>
        <taxon>Escherichia</taxon>
    </lineage>
</organism>
<dbReference type="Gene3D" id="2.60.40.1090">
    <property type="entry name" value="Fimbrial-type adhesion domain"/>
    <property type="match status" value="1"/>
</dbReference>
<sequence length="180" mass="19150">MKRSIIAVAVLSSLFMSAGNAAEGNQQGELIITGNIAGTTCQFDGSTTATITMNEIGADQFQGKDAGYIHDAYSNTTILPLKVICTGDNAPKITFSRDQFDVGNSGITRNTAEENGAGFAVYYEGADGQSQQIKGDDYIHLVKNENNTYELNFRAKYAAVDTEVKAGPVNSALTMTVVTD</sequence>
<dbReference type="GO" id="GO:0043709">
    <property type="term" value="P:cell adhesion involved in single-species biofilm formation"/>
    <property type="evidence" value="ECO:0007669"/>
    <property type="project" value="TreeGrafter"/>
</dbReference>
<dbReference type="InterPro" id="IPR036937">
    <property type="entry name" value="Adhesion_dom_fimbrial_sf"/>
</dbReference>
<evidence type="ECO:0000256" key="1">
    <source>
        <dbReference type="SAM" id="SignalP"/>
    </source>
</evidence>